<name>A0A4Q2U8U2_9HYPH</name>
<dbReference type="PANTHER" id="PTHR36195:SF4">
    <property type="entry name" value="DOMAIN PROTEIN, PUTATIVE (AFU_ORTHOLOGUE AFUA_5G01990)-RELATED"/>
    <property type="match status" value="1"/>
</dbReference>
<dbReference type="EMBL" id="QYBB01000008">
    <property type="protein sequence ID" value="RYC32298.1"/>
    <property type="molecule type" value="Genomic_DNA"/>
</dbReference>
<evidence type="ECO:0000313" key="1">
    <source>
        <dbReference type="EMBL" id="RYC32298.1"/>
    </source>
</evidence>
<dbReference type="Proteomes" id="UP000290759">
    <property type="component" value="Unassembled WGS sequence"/>
</dbReference>
<dbReference type="GO" id="GO:0020037">
    <property type="term" value="F:heme binding"/>
    <property type="evidence" value="ECO:0007669"/>
    <property type="project" value="InterPro"/>
</dbReference>
<dbReference type="InterPro" id="IPR020835">
    <property type="entry name" value="Catalase_sf"/>
</dbReference>
<reference evidence="1 2" key="2">
    <citation type="submission" date="2019-02" db="EMBL/GenBank/DDBJ databases">
        <title>'Lichenibacterium ramalinii' gen. nov. sp. nov., 'Lichenibacterium minor' gen. nov. sp. nov.</title>
        <authorList>
            <person name="Pankratov T."/>
        </authorList>
    </citation>
    <scope>NUCLEOTIDE SEQUENCE [LARGE SCALE GENOMIC DNA]</scope>
    <source>
        <strain evidence="1 2">RmlP026</strain>
    </source>
</reference>
<gene>
    <name evidence="1" type="ORF">D3273_09735</name>
</gene>
<keyword evidence="2" id="KW-1185">Reference proteome</keyword>
<protein>
    <submittedName>
        <fullName evidence="1">Catalase</fullName>
    </submittedName>
</protein>
<dbReference type="PANTHER" id="PTHR36195">
    <property type="entry name" value="DOMAIN PROTEIN, PUTATIVE (AFU_ORTHOLOGUE AFUA_5G01990)-RELATED-RELATED"/>
    <property type="match status" value="1"/>
</dbReference>
<proteinExistence type="predicted"/>
<evidence type="ECO:0000313" key="2">
    <source>
        <dbReference type="Proteomes" id="UP000290759"/>
    </source>
</evidence>
<comment type="caution">
    <text evidence="1">The sequence shown here is derived from an EMBL/GenBank/DDBJ whole genome shotgun (WGS) entry which is preliminary data.</text>
</comment>
<dbReference type="Gene3D" id="2.40.180.10">
    <property type="entry name" value="Catalase core domain"/>
    <property type="match status" value="1"/>
</dbReference>
<dbReference type="SUPFAM" id="SSF56634">
    <property type="entry name" value="Heme-dependent catalase-like"/>
    <property type="match status" value="1"/>
</dbReference>
<dbReference type="OrthoDB" id="9765610at2"/>
<dbReference type="AlphaFoldDB" id="A0A4Q2U8U2"/>
<sequence length="364" mass="39293">MPARDYIRYSDDIEVLPAGEDEAIAGIIAAMTHESRKVAAREGHTVRASHAKASAFLKGELRVLDGLAPELRQGLFAEPRTFPVAVRMAQGPGEHLPDSVSTHRGLAFKVLDAAGPKIDGHAEDTQDFVLATGPVFPNPDAAAFLRAMKGIEATAGGRETLKGVVSNAARQLDKVVLAVKGDHSPLLDFFGHTPRHPLTDTYYSQAALRYGDYVAKICLVPVSPGQDALGDGPMDTSGRPDAFRDATVAYFGEAGAEFELRVQLCTDLASMPVEDASVRWPEDESPYQAVARLVLPRQDALGEARRAFMTERMSFRPAHSLAAHRPLGSLMRARLKTYPALAAHRRNQNGAEAAEPTSLDQIPD</sequence>
<reference evidence="1 2" key="1">
    <citation type="submission" date="2018-12" db="EMBL/GenBank/DDBJ databases">
        <authorList>
            <person name="Grouzdev D.S."/>
            <person name="Krutkina M.S."/>
        </authorList>
    </citation>
    <scope>NUCLEOTIDE SEQUENCE [LARGE SCALE GENOMIC DNA]</scope>
    <source>
        <strain evidence="1 2">RmlP026</strain>
    </source>
</reference>
<accession>A0A4Q2U8U2</accession>
<organism evidence="1 2">
    <name type="scientific">Lichenibacterium minor</name>
    <dbReference type="NCBI Taxonomy" id="2316528"/>
    <lineage>
        <taxon>Bacteria</taxon>
        <taxon>Pseudomonadati</taxon>
        <taxon>Pseudomonadota</taxon>
        <taxon>Alphaproteobacteria</taxon>
        <taxon>Hyphomicrobiales</taxon>
        <taxon>Lichenihabitantaceae</taxon>
        <taxon>Lichenibacterium</taxon>
    </lineage>
</organism>
<dbReference type="CDD" id="cd08152">
    <property type="entry name" value="y4iL_like"/>
    <property type="match status" value="1"/>
</dbReference>
<dbReference type="RefSeq" id="WP_129225895.1">
    <property type="nucleotide sequence ID" value="NZ_QYBB01000008.1"/>
</dbReference>